<sequence>LGLFKIYCYAAYSALLTQKEDFLAFHPSAFYPCEASVFSAATVELGGPHRTRSDWRGHIPPFEAAVWSILTAAGTYRSIYGGHLIVWDLGLVIQFPAGSSILVPTGIVRYSFVEVRPGEDRFSILQWAGSGVRRFVENGYKTDIDFAREASEEQHNMREDRRTESHLVASELFPLPRDIQEG</sequence>
<dbReference type="Proteomes" id="UP001362999">
    <property type="component" value="Unassembled WGS sequence"/>
</dbReference>
<name>A0AAW0DQS8_9AGAR</name>
<dbReference type="AlphaFoldDB" id="A0AAW0DQS8"/>
<proteinExistence type="predicted"/>
<dbReference type="EMBL" id="JAWWNJ010000006">
    <property type="protein sequence ID" value="KAK7054023.1"/>
    <property type="molecule type" value="Genomic_DNA"/>
</dbReference>
<gene>
    <name evidence="1" type="ORF">R3P38DRAFT_2381946</name>
</gene>
<feature type="non-terminal residue" evidence="1">
    <location>
        <position position="1"/>
    </location>
</feature>
<organism evidence="1 2">
    <name type="scientific">Favolaschia claudopus</name>
    <dbReference type="NCBI Taxonomy" id="2862362"/>
    <lineage>
        <taxon>Eukaryota</taxon>
        <taxon>Fungi</taxon>
        <taxon>Dikarya</taxon>
        <taxon>Basidiomycota</taxon>
        <taxon>Agaricomycotina</taxon>
        <taxon>Agaricomycetes</taxon>
        <taxon>Agaricomycetidae</taxon>
        <taxon>Agaricales</taxon>
        <taxon>Marasmiineae</taxon>
        <taxon>Mycenaceae</taxon>
        <taxon>Favolaschia</taxon>
    </lineage>
</organism>
<comment type="caution">
    <text evidence="1">The sequence shown here is derived from an EMBL/GenBank/DDBJ whole genome shotgun (WGS) entry which is preliminary data.</text>
</comment>
<reference evidence="1 2" key="1">
    <citation type="journal article" date="2024" name="J Genomics">
        <title>Draft genome sequencing and assembly of Favolaschia claudopus CIRM-BRFM 2984 isolated from oak limbs.</title>
        <authorList>
            <person name="Navarro D."/>
            <person name="Drula E."/>
            <person name="Chaduli D."/>
            <person name="Cazenave R."/>
            <person name="Ahrendt S."/>
            <person name="Wang J."/>
            <person name="Lipzen A."/>
            <person name="Daum C."/>
            <person name="Barry K."/>
            <person name="Grigoriev I.V."/>
            <person name="Favel A."/>
            <person name="Rosso M.N."/>
            <person name="Martin F."/>
        </authorList>
    </citation>
    <scope>NUCLEOTIDE SEQUENCE [LARGE SCALE GENOMIC DNA]</scope>
    <source>
        <strain evidence="1 2">CIRM-BRFM 2984</strain>
    </source>
</reference>
<keyword evidence="2" id="KW-1185">Reference proteome</keyword>
<evidence type="ECO:0000313" key="2">
    <source>
        <dbReference type="Proteomes" id="UP001362999"/>
    </source>
</evidence>
<evidence type="ECO:0000313" key="1">
    <source>
        <dbReference type="EMBL" id="KAK7054023.1"/>
    </source>
</evidence>
<protein>
    <submittedName>
        <fullName evidence="1">Uncharacterized protein</fullName>
    </submittedName>
</protein>
<feature type="non-terminal residue" evidence="1">
    <location>
        <position position="182"/>
    </location>
</feature>
<accession>A0AAW0DQS8</accession>